<name>A0A852CXA9_9PICI</name>
<dbReference type="EMBL" id="WBNM01088915">
    <property type="protein sequence ID" value="NXP83500.1"/>
    <property type="molecule type" value="Genomic_DNA"/>
</dbReference>
<sequence length="58" mass="6303">LQQLLELYSAVPGIRTIRADNILIIESQPDAAACFADGDALPGRRKDRDPAACSPPRR</sequence>
<dbReference type="Proteomes" id="UP000611227">
    <property type="component" value="Unassembled WGS sequence"/>
</dbReference>
<gene>
    <name evidence="2" type="primary">Tprn</name>
    <name evidence="2" type="ORF">RAMSUL_R15176</name>
</gene>
<evidence type="ECO:0000313" key="2">
    <source>
        <dbReference type="EMBL" id="NXP83500.1"/>
    </source>
</evidence>
<evidence type="ECO:0000313" key="3">
    <source>
        <dbReference type="Proteomes" id="UP000611227"/>
    </source>
</evidence>
<organism evidence="2 3">
    <name type="scientific">Ramphastos sulfuratus</name>
    <dbReference type="NCBI Taxonomy" id="322582"/>
    <lineage>
        <taxon>Eukaryota</taxon>
        <taxon>Metazoa</taxon>
        <taxon>Chordata</taxon>
        <taxon>Craniata</taxon>
        <taxon>Vertebrata</taxon>
        <taxon>Euteleostomi</taxon>
        <taxon>Archelosauria</taxon>
        <taxon>Archosauria</taxon>
        <taxon>Dinosauria</taxon>
        <taxon>Saurischia</taxon>
        <taxon>Theropoda</taxon>
        <taxon>Coelurosauria</taxon>
        <taxon>Aves</taxon>
        <taxon>Neognathae</taxon>
        <taxon>Neoaves</taxon>
        <taxon>Telluraves</taxon>
        <taxon>Coraciimorphae</taxon>
        <taxon>Piciformes</taxon>
        <taxon>Ramphastidae</taxon>
        <taxon>Ramphastos</taxon>
    </lineage>
</organism>
<feature type="region of interest" description="Disordered" evidence="1">
    <location>
        <begin position="37"/>
        <end position="58"/>
    </location>
</feature>
<evidence type="ECO:0000256" key="1">
    <source>
        <dbReference type="SAM" id="MobiDB-lite"/>
    </source>
</evidence>
<protein>
    <submittedName>
        <fullName evidence="2">TPRN protein</fullName>
    </submittedName>
</protein>
<feature type="non-terminal residue" evidence="2">
    <location>
        <position position="58"/>
    </location>
</feature>
<proteinExistence type="predicted"/>
<accession>A0A852CXA9</accession>
<comment type="caution">
    <text evidence="2">The sequence shown here is derived from an EMBL/GenBank/DDBJ whole genome shotgun (WGS) entry which is preliminary data.</text>
</comment>
<reference evidence="2" key="1">
    <citation type="submission" date="2019-09" db="EMBL/GenBank/DDBJ databases">
        <title>Bird 10,000 Genomes (B10K) Project - Family phase.</title>
        <authorList>
            <person name="Zhang G."/>
        </authorList>
    </citation>
    <scope>NUCLEOTIDE SEQUENCE</scope>
    <source>
        <strain evidence="2">B10K-DU-001-30</strain>
        <tissue evidence="2">Muscle</tissue>
    </source>
</reference>
<dbReference type="AlphaFoldDB" id="A0A852CXA9"/>
<feature type="non-terminal residue" evidence="2">
    <location>
        <position position="1"/>
    </location>
</feature>
<keyword evidence="3" id="KW-1185">Reference proteome</keyword>